<evidence type="ECO:0000259" key="4">
    <source>
        <dbReference type="Pfam" id="PF00009"/>
    </source>
</evidence>
<dbReference type="Pfam" id="PF00009">
    <property type="entry name" value="GTP_EFTU"/>
    <property type="match status" value="1"/>
</dbReference>
<dbReference type="InterPro" id="IPR000795">
    <property type="entry name" value="T_Tr_GTP-bd_dom"/>
</dbReference>
<gene>
    <name evidence="5" type="ORF">C7212DRAFT_352027</name>
</gene>
<protein>
    <recommendedName>
        <fullName evidence="4">Tr-type G domain-containing protein</fullName>
    </recommendedName>
</protein>
<evidence type="ECO:0000256" key="2">
    <source>
        <dbReference type="ARBA" id="ARBA00022741"/>
    </source>
</evidence>
<feature type="domain" description="Tr-type G" evidence="4">
    <location>
        <begin position="2"/>
        <end position="115"/>
    </location>
</feature>
<comment type="similarity">
    <text evidence="1">Belongs to the TRAFAC class translation factor GTPase superfamily. Classic translation factor GTPase family. EF-Tu/EF-1A subfamily.</text>
</comment>
<reference evidence="5 6" key="1">
    <citation type="submission" date="2018-03" db="EMBL/GenBank/DDBJ databases">
        <title>Genomes of Pezizomycetes fungi and the evolution of truffles.</title>
        <authorList>
            <person name="Murat C."/>
            <person name="Payen T."/>
            <person name="Noel B."/>
            <person name="Kuo A."/>
            <person name="Martin F.M."/>
        </authorList>
    </citation>
    <scope>NUCLEOTIDE SEQUENCE [LARGE SCALE GENOMIC DNA]</scope>
    <source>
        <strain evidence="5">091103-1</strain>
    </source>
</reference>
<keyword evidence="3" id="KW-0342">GTP-binding</keyword>
<evidence type="ECO:0000313" key="6">
    <source>
        <dbReference type="Proteomes" id="UP000246991"/>
    </source>
</evidence>
<dbReference type="SUPFAM" id="SSF50465">
    <property type="entry name" value="EF-Tu/eEF-1alpha/eIF2-gamma C-terminal domain"/>
    <property type="match status" value="1"/>
</dbReference>
<dbReference type="Gene3D" id="3.40.50.300">
    <property type="entry name" value="P-loop containing nucleotide triphosphate hydrolases"/>
    <property type="match status" value="1"/>
</dbReference>
<dbReference type="Proteomes" id="UP000246991">
    <property type="component" value="Unassembled WGS sequence"/>
</dbReference>
<proteinExistence type="inferred from homology"/>
<keyword evidence="2" id="KW-0547">Nucleotide-binding</keyword>
<comment type="caution">
    <text evidence="5">The sequence shown here is derived from an EMBL/GenBank/DDBJ whole genome shotgun (WGS) entry which is preliminary data.</text>
</comment>
<dbReference type="SUPFAM" id="SSF52540">
    <property type="entry name" value="P-loop containing nucleoside triphosphate hydrolases"/>
    <property type="match status" value="1"/>
</dbReference>
<dbReference type="GO" id="GO:0003924">
    <property type="term" value="F:GTPase activity"/>
    <property type="evidence" value="ECO:0007669"/>
    <property type="project" value="InterPro"/>
</dbReference>
<dbReference type="InterPro" id="IPR009001">
    <property type="entry name" value="Transl_elong_EF1A/Init_IF2_C"/>
</dbReference>
<dbReference type="InterPro" id="IPR050100">
    <property type="entry name" value="TRAFAC_GTPase_members"/>
</dbReference>
<sequence length="309" mass="33440">MDIATNHFSTASTNFIILDAPGHPDFAVLVLDASTGAFESGFQNNGRIREHALLPRAIGVVRVIVAVNKVDVVNWNHNRCIERTPQMGHFFSNAGFSSNLRSFVPCSGPTGANIVHDARDKLPWYSGPTFLQTLESSKPRSLQIAAALLTLPSREYATAKDIEINEWSSEWAVAGHNVTLHLSGLDIIHQKPGDVIRSPDSPIVPLNCFDLKILSFETITPMLVGIYRGPSNANGRVVSLLESMDKATGKTLKKEPRHIAPCMLARVRVEDTLGAGIPVEKREQSCAIIRLGGKTVAAGVVGYTTALGN</sequence>
<dbReference type="STRING" id="42249.A0A317SNQ2"/>
<dbReference type="Gene3D" id="2.40.30.10">
    <property type="entry name" value="Translation factors"/>
    <property type="match status" value="2"/>
</dbReference>
<accession>A0A317SNQ2</accession>
<dbReference type="PANTHER" id="PTHR23115">
    <property type="entry name" value="TRANSLATION FACTOR"/>
    <property type="match status" value="1"/>
</dbReference>
<organism evidence="5 6">
    <name type="scientific">Tuber magnatum</name>
    <name type="common">white Piedmont truffle</name>
    <dbReference type="NCBI Taxonomy" id="42249"/>
    <lineage>
        <taxon>Eukaryota</taxon>
        <taxon>Fungi</taxon>
        <taxon>Dikarya</taxon>
        <taxon>Ascomycota</taxon>
        <taxon>Pezizomycotina</taxon>
        <taxon>Pezizomycetes</taxon>
        <taxon>Pezizales</taxon>
        <taxon>Tuberaceae</taxon>
        <taxon>Tuber</taxon>
    </lineage>
</organism>
<evidence type="ECO:0000313" key="5">
    <source>
        <dbReference type="EMBL" id="PWW75963.1"/>
    </source>
</evidence>
<dbReference type="GO" id="GO:0005525">
    <property type="term" value="F:GTP binding"/>
    <property type="evidence" value="ECO:0007669"/>
    <property type="project" value="UniProtKB-KW"/>
</dbReference>
<dbReference type="InterPro" id="IPR009000">
    <property type="entry name" value="Transl_B-barrel_sf"/>
</dbReference>
<dbReference type="InterPro" id="IPR027417">
    <property type="entry name" value="P-loop_NTPase"/>
</dbReference>
<evidence type="ECO:0000256" key="3">
    <source>
        <dbReference type="ARBA" id="ARBA00023134"/>
    </source>
</evidence>
<dbReference type="SUPFAM" id="SSF50447">
    <property type="entry name" value="Translation proteins"/>
    <property type="match status" value="1"/>
</dbReference>
<dbReference type="EMBL" id="PYWC01000040">
    <property type="protein sequence ID" value="PWW75963.1"/>
    <property type="molecule type" value="Genomic_DNA"/>
</dbReference>
<dbReference type="AlphaFoldDB" id="A0A317SNQ2"/>
<evidence type="ECO:0000256" key="1">
    <source>
        <dbReference type="ARBA" id="ARBA00007249"/>
    </source>
</evidence>
<keyword evidence="6" id="KW-1185">Reference proteome</keyword>
<name>A0A317SNQ2_9PEZI</name>
<dbReference type="OrthoDB" id="342024at2759"/>